<dbReference type="Proteomes" id="UP001162131">
    <property type="component" value="Unassembled WGS sequence"/>
</dbReference>
<keyword evidence="8" id="KW-1185">Reference proteome</keyword>
<keyword evidence="1" id="KW-0479">Metal-binding</keyword>
<gene>
    <name evidence="7" type="ORF">BSTOLATCC_MIC50092</name>
</gene>
<dbReference type="PROSITE" id="PS00518">
    <property type="entry name" value="ZF_RING_1"/>
    <property type="match status" value="1"/>
</dbReference>
<feature type="domain" description="Protein kinase" evidence="5">
    <location>
        <begin position="9"/>
        <end position="281"/>
    </location>
</feature>
<sequence>MENIAERDLIFGDVLYMTDIVEVYKALMKATGEYVAVKKLKVNSISDATFYTNEALQMAALGNHPNIVKLRACFMSGRGQQIEYVLFVMKFYSKGDLQNEIERRAKYQQRWNEAELWNHMKSLIEVFSFLQEKNIAHRDIKPQNIFIGDNDELLVADLGCAVKKKTTGLEEMTLAGTPLYLSPLLRRAYDNNPSGGIDHNPFKSDVYSLGLTFYYMATLTDIFDFTNLNQLQARINIRVNSINCYSERIKNILHDMLFVEESERLDFLDLSKKYSMNAPLFKIIPNFQAPIRSKKINSCKVYHLVPAWGNPRIVNKVRLKKAKSKSVLESTFQHIYKGSDWSRFGEYLSVLCAPKLIIKISKLAIYCYMCRCPIDNDLDIIKSHDCWIHLRCIKQYTIKVNDGIWTVFQEGFNCYYNNQSHFHPIKEFKSLSCFTCGQYFKPLLQDNPNIKNSCLHCFCDQCLAKNPLGPNKECPECPVQWYPI</sequence>
<name>A0AAU9JZF0_9CILI</name>
<dbReference type="AlphaFoldDB" id="A0AAU9JZF0"/>
<dbReference type="Gene3D" id="1.10.510.10">
    <property type="entry name" value="Transferase(Phosphotransferase) domain 1"/>
    <property type="match status" value="1"/>
</dbReference>
<dbReference type="GO" id="GO:0008270">
    <property type="term" value="F:zinc ion binding"/>
    <property type="evidence" value="ECO:0007669"/>
    <property type="project" value="UniProtKB-KW"/>
</dbReference>
<evidence type="ECO:0000256" key="3">
    <source>
        <dbReference type="ARBA" id="ARBA00022833"/>
    </source>
</evidence>
<dbReference type="PROSITE" id="PS50011">
    <property type="entry name" value="PROTEIN_KINASE_DOM"/>
    <property type="match status" value="1"/>
</dbReference>
<evidence type="ECO:0000259" key="6">
    <source>
        <dbReference type="PROSITE" id="PS50089"/>
    </source>
</evidence>
<evidence type="ECO:0000313" key="7">
    <source>
        <dbReference type="EMBL" id="CAG9329978.1"/>
    </source>
</evidence>
<feature type="domain" description="RING-type" evidence="6">
    <location>
        <begin position="433"/>
        <end position="477"/>
    </location>
</feature>
<comment type="caution">
    <text evidence="7">The sequence shown here is derived from an EMBL/GenBank/DDBJ whole genome shotgun (WGS) entry which is preliminary data.</text>
</comment>
<dbReference type="SUPFAM" id="SSF56112">
    <property type="entry name" value="Protein kinase-like (PK-like)"/>
    <property type="match status" value="1"/>
</dbReference>
<evidence type="ECO:0000259" key="5">
    <source>
        <dbReference type="PROSITE" id="PS50011"/>
    </source>
</evidence>
<dbReference type="PROSITE" id="PS00108">
    <property type="entry name" value="PROTEIN_KINASE_ST"/>
    <property type="match status" value="1"/>
</dbReference>
<evidence type="ECO:0000313" key="8">
    <source>
        <dbReference type="Proteomes" id="UP001162131"/>
    </source>
</evidence>
<dbReference type="InterPro" id="IPR001841">
    <property type="entry name" value="Znf_RING"/>
</dbReference>
<dbReference type="EMBL" id="CAJZBQ010000050">
    <property type="protein sequence ID" value="CAG9329978.1"/>
    <property type="molecule type" value="Genomic_DNA"/>
</dbReference>
<dbReference type="PANTHER" id="PTHR24362:SF309">
    <property type="entry name" value="PROTEIN KINASE DOMAIN-CONTAINING PROTEIN"/>
    <property type="match status" value="1"/>
</dbReference>
<keyword evidence="3" id="KW-0862">Zinc</keyword>
<evidence type="ECO:0000256" key="1">
    <source>
        <dbReference type="ARBA" id="ARBA00022723"/>
    </source>
</evidence>
<dbReference type="SMART" id="SM00220">
    <property type="entry name" value="S_TKc"/>
    <property type="match status" value="1"/>
</dbReference>
<protein>
    <recommendedName>
        <fullName evidence="9">Protein kinase domain-containing protein</fullName>
    </recommendedName>
</protein>
<evidence type="ECO:0008006" key="9">
    <source>
        <dbReference type="Google" id="ProtNLM"/>
    </source>
</evidence>
<dbReference type="GO" id="GO:0005524">
    <property type="term" value="F:ATP binding"/>
    <property type="evidence" value="ECO:0007669"/>
    <property type="project" value="InterPro"/>
</dbReference>
<accession>A0AAU9JZF0</accession>
<dbReference type="GO" id="GO:0004672">
    <property type="term" value="F:protein kinase activity"/>
    <property type="evidence" value="ECO:0007669"/>
    <property type="project" value="InterPro"/>
</dbReference>
<dbReference type="PANTHER" id="PTHR24362">
    <property type="entry name" value="SERINE/THREONINE-PROTEIN KINASE NEK"/>
    <property type="match status" value="1"/>
</dbReference>
<dbReference type="InterPro" id="IPR011009">
    <property type="entry name" value="Kinase-like_dom_sf"/>
</dbReference>
<evidence type="ECO:0000256" key="4">
    <source>
        <dbReference type="PROSITE-ProRule" id="PRU00175"/>
    </source>
</evidence>
<evidence type="ECO:0000256" key="2">
    <source>
        <dbReference type="ARBA" id="ARBA00022771"/>
    </source>
</evidence>
<keyword evidence="2 4" id="KW-0863">Zinc-finger</keyword>
<dbReference type="InterPro" id="IPR000719">
    <property type="entry name" value="Prot_kinase_dom"/>
</dbReference>
<dbReference type="Pfam" id="PF00069">
    <property type="entry name" value="Pkinase"/>
    <property type="match status" value="1"/>
</dbReference>
<organism evidence="7 8">
    <name type="scientific">Blepharisma stoltei</name>
    <dbReference type="NCBI Taxonomy" id="1481888"/>
    <lineage>
        <taxon>Eukaryota</taxon>
        <taxon>Sar</taxon>
        <taxon>Alveolata</taxon>
        <taxon>Ciliophora</taxon>
        <taxon>Postciliodesmatophora</taxon>
        <taxon>Heterotrichea</taxon>
        <taxon>Heterotrichida</taxon>
        <taxon>Blepharismidae</taxon>
        <taxon>Blepharisma</taxon>
    </lineage>
</organism>
<dbReference type="InterPro" id="IPR008271">
    <property type="entry name" value="Ser/Thr_kinase_AS"/>
</dbReference>
<proteinExistence type="predicted"/>
<dbReference type="PROSITE" id="PS50089">
    <property type="entry name" value="ZF_RING_2"/>
    <property type="match status" value="1"/>
</dbReference>
<dbReference type="InterPro" id="IPR017907">
    <property type="entry name" value="Znf_RING_CS"/>
</dbReference>
<reference evidence="7" key="1">
    <citation type="submission" date="2021-09" db="EMBL/GenBank/DDBJ databases">
        <authorList>
            <consortium name="AG Swart"/>
            <person name="Singh M."/>
            <person name="Singh A."/>
            <person name="Seah K."/>
            <person name="Emmerich C."/>
        </authorList>
    </citation>
    <scope>NUCLEOTIDE SEQUENCE</scope>
    <source>
        <strain evidence="7">ATCC30299</strain>
    </source>
</reference>